<dbReference type="EMBL" id="CP133617">
    <property type="protein sequence ID" value="WMV35837.1"/>
    <property type="molecule type" value="Genomic_DNA"/>
</dbReference>
<name>A0AAF0R8R5_SOLVR</name>
<protein>
    <submittedName>
        <fullName evidence="1">Uncharacterized protein</fullName>
    </submittedName>
</protein>
<dbReference type="Proteomes" id="UP001234989">
    <property type="component" value="Chromosome 6"/>
</dbReference>
<evidence type="ECO:0000313" key="2">
    <source>
        <dbReference type="Proteomes" id="UP001234989"/>
    </source>
</evidence>
<reference evidence="1" key="1">
    <citation type="submission" date="2023-08" db="EMBL/GenBank/DDBJ databases">
        <title>A de novo genome assembly of Solanum verrucosum Schlechtendal, a Mexican diploid species geographically isolated from the other diploid A-genome species in potato relatives.</title>
        <authorList>
            <person name="Hosaka K."/>
        </authorList>
    </citation>
    <scope>NUCLEOTIDE SEQUENCE</scope>
    <source>
        <tissue evidence="1">Young leaves</tissue>
    </source>
</reference>
<organism evidence="1 2">
    <name type="scientific">Solanum verrucosum</name>
    <dbReference type="NCBI Taxonomy" id="315347"/>
    <lineage>
        <taxon>Eukaryota</taxon>
        <taxon>Viridiplantae</taxon>
        <taxon>Streptophyta</taxon>
        <taxon>Embryophyta</taxon>
        <taxon>Tracheophyta</taxon>
        <taxon>Spermatophyta</taxon>
        <taxon>Magnoliopsida</taxon>
        <taxon>eudicotyledons</taxon>
        <taxon>Gunneridae</taxon>
        <taxon>Pentapetalae</taxon>
        <taxon>asterids</taxon>
        <taxon>lamiids</taxon>
        <taxon>Solanales</taxon>
        <taxon>Solanaceae</taxon>
        <taxon>Solanoideae</taxon>
        <taxon>Solaneae</taxon>
        <taxon>Solanum</taxon>
    </lineage>
</organism>
<gene>
    <name evidence="1" type="ORF">MTR67_029222</name>
</gene>
<accession>A0AAF0R8R5</accession>
<keyword evidence="2" id="KW-1185">Reference proteome</keyword>
<evidence type="ECO:0000313" key="1">
    <source>
        <dbReference type="EMBL" id="WMV35837.1"/>
    </source>
</evidence>
<sequence length="232" mass="26481">MCHIIVHQDFHGLSNIQNLVSCFYPTCAKLEFKKNYFFYPTPCGILMASANAFVWTYITFARSHLEVAYHNVDTILNHINRYISVLTKNKMEATLSLEFPSVCIDVFSPYTVIFSNANVAENATFDITLVRWLLIYSLQRNAREDKEDRILVKATPNIYPSLNKFAAMISVLFYPNLEDKVLIQDGGIVVNQVDFVLTYVLEVVNRADLDRIIGPSKILEGFIWDPGPIINS</sequence>
<proteinExistence type="predicted"/>
<dbReference type="AlphaFoldDB" id="A0AAF0R8R5"/>